<accession>A0A2G8KMZ7</accession>
<evidence type="ECO:0000256" key="3">
    <source>
        <dbReference type="ARBA" id="ARBA00022529"/>
    </source>
</evidence>
<organism evidence="12 13">
    <name type="scientific">Stichopus japonicus</name>
    <name type="common">Sea cucumber</name>
    <dbReference type="NCBI Taxonomy" id="307972"/>
    <lineage>
        <taxon>Eukaryota</taxon>
        <taxon>Metazoa</taxon>
        <taxon>Echinodermata</taxon>
        <taxon>Eleutherozoa</taxon>
        <taxon>Echinozoa</taxon>
        <taxon>Holothuroidea</taxon>
        <taxon>Aspidochirotacea</taxon>
        <taxon>Aspidochirotida</taxon>
        <taxon>Stichopodidae</taxon>
        <taxon>Apostichopus</taxon>
    </lineage>
</organism>
<dbReference type="Proteomes" id="UP000230750">
    <property type="component" value="Unassembled WGS sequence"/>
</dbReference>
<evidence type="ECO:0000256" key="10">
    <source>
        <dbReference type="PIRSR" id="PIRSR608597-3"/>
    </source>
</evidence>
<dbReference type="Gene3D" id="1.10.530.10">
    <property type="match status" value="1"/>
</dbReference>
<proteinExistence type="predicted"/>
<evidence type="ECO:0000256" key="7">
    <source>
        <dbReference type="ARBA" id="ARBA00023157"/>
    </source>
</evidence>
<comment type="catalytic activity">
    <reaction evidence="1">
        <text>Hydrolysis of (1-&gt;4)-beta-linkages between N-acetylmuramic acid and N-acetyl-D-glucosamine residues in a peptidoglycan and between N-acetyl-D-glucosamine residues in chitodextrins.</text>
        <dbReference type="EC" id="3.2.1.17"/>
    </reaction>
</comment>
<evidence type="ECO:0000256" key="5">
    <source>
        <dbReference type="ARBA" id="ARBA00022801"/>
    </source>
</evidence>
<keyword evidence="5" id="KW-0378">Hydrolase</keyword>
<dbReference type="EMBL" id="MRZV01000468">
    <property type="protein sequence ID" value="PIK49382.1"/>
    <property type="molecule type" value="Genomic_DNA"/>
</dbReference>
<feature type="active site" description="Nucleophile" evidence="9">
    <location>
        <position position="159"/>
    </location>
</feature>
<evidence type="ECO:0000256" key="4">
    <source>
        <dbReference type="ARBA" id="ARBA00022638"/>
    </source>
</evidence>
<dbReference type="PANTHER" id="PTHR11195:SF13">
    <property type="entry name" value="INVERTEBRATE-TYPE LYSOZYME 2-RELATED"/>
    <property type="match status" value="1"/>
</dbReference>
<gene>
    <name evidence="12" type="ORF">BSL78_13725</name>
</gene>
<keyword evidence="8" id="KW-0326">Glycosidase</keyword>
<name>A0A2G8KMZ7_STIJA</name>
<protein>
    <recommendedName>
        <fullName evidence="2">lysozyme</fullName>
        <ecNumber evidence="2">3.2.1.17</ecNumber>
    </recommendedName>
</protein>
<evidence type="ECO:0000256" key="11">
    <source>
        <dbReference type="SAM" id="SignalP"/>
    </source>
</evidence>
<feature type="disulfide bond" evidence="10">
    <location>
        <begin position="192"/>
        <end position="198"/>
    </location>
</feature>
<evidence type="ECO:0000256" key="2">
    <source>
        <dbReference type="ARBA" id="ARBA00012732"/>
    </source>
</evidence>
<reference evidence="12 13" key="1">
    <citation type="journal article" date="2017" name="PLoS Biol.">
        <title>The sea cucumber genome provides insights into morphological evolution and visceral regeneration.</title>
        <authorList>
            <person name="Zhang X."/>
            <person name="Sun L."/>
            <person name="Yuan J."/>
            <person name="Sun Y."/>
            <person name="Gao Y."/>
            <person name="Zhang L."/>
            <person name="Li S."/>
            <person name="Dai H."/>
            <person name="Hamel J.F."/>
            <person name="Liu C."/>
            <person name="Yu Y."/>
            <person name="Liu S."/>
            <person name="Lin W."/>
            <person name="Guo K."/>
            <person name="Jin S."/>
            <person name="Xu P."/>
            <person name="Storey K.B."/>
            <person name="Huan P."/>
            <person name="Zhang T."/>
            <person name="Zhou Y."/>
            <person name="Zhang J."/>
            <person name="Lin C."/>
            <person name="Li X."/>
            <person name="Xing L."/>
            <person name="Huo D."/>
            <person name="Sun M."/>
            <person name="Wang L."/>
            <person name="Mercier A."/>
            <person name="Li F."/>
            <person name="Yang H."/>
            <person name="Xiang J."/>
        </authorList>
    </citation>
    <scope>NUCLEOTIDE SEQUENCE [LARGE SCALE GENOMIC DNA]</scope>
    <source>
        <strain evidence="12">Shaxun</strain>
        <tissue evidence="12">Muscle</tissue>
    </source>
</reference>
<dbReference type="Pfam" id="PF05497">
    <property type="entry name" value="Destabilase"/>
    <property type="match status" value="1"/>
</dbReference>
<keyword evidence="7 10" id="KW-1015">Disulfide bond</keyword>
<dbReference type="InterPro" id="IPR008597">
    <property type="entry name" value="Invert_lysozyme"/>
</dbReference>
<dbReference type="GO" id="GO:0003796">
    <property type="term" value="F:lysozyme activity"/>
    <property type="evidence" value="ECO:0007669"/>
    <property type="project" value="UniProtKB-EC"/>
</dbReference>
<evidence type="ECO:0000256" key="9">
    <source>
        <dbReference type="PIRSR" id="PIRSR608597-1"/>
    </source>
</evidence>
<sequence>MKVLLTFLVVVAAVEAAYQENACSSYEHSDYGCTGQCMDNGATACPGGNTISGLCPQQANHVKCCFTADSDTECTSYNHPTAGSVGHCIDTSSCPNGYYISGLCPTKAAGIKCCFDKPTGTCGSGGGVGTQPGPVPSDCMACICEVESNCNENIGCRWDVNSDSCGPFQIKNDYYSDAKLMSNNLGTDWVSCTTEQECAERTVQAYMSRYATSSRIGYTPGCEEFARIHNGGPNGTSTRQPMAIGARSPLVCDRCEEIML</sequence>
<feature type="disulfide bond" evidence="10">
    <location>
        <begin position="139"/>
        <end position="222"/>
    </location>
</feature>
<evidence type="ECO:0000256" key="1">
    <source>
        <dbReference type="ARBA" id="ARBA00000632"/>
    </source>
</evidence>
<evidence type="ECO:0000313" key="12">
    <source>
        <dbReference type="EMBL" id="PIK49382.1"/>
    </source>
</evidence>
<dbReference type="AlphaFoldDB" id="A0A2G8KMZ7"/>
<dbReference type="OrthoDB" id="6337871at2759"/>
<feature type="signal peptide" evidence="11">
    <location>
        <begin position="1"/>
        <end position="16"/>
    </location>
</feature>
<dbReference type="GO" id="GO:0042742">
    <property type="term" value="P:defense response to bacterium"/>
    <property type="evidence" value="ECO:0007669"/>
    <property type="project" value="UniProtKB-KW"/>
</dbReference>
<feature type="chain" id="PRO_5013795609" description="lysozyme" evidence="11">
    <location>
        <begin position="17"/>
        <end position="260"/>
    </location>
</feature>
<dbReference type="STRING" id="307972.A0A2G8KMZ7"/>
<dbReference type="GO" id="GO:0031640">
    <property type="term" value="P:killing of cells of another organism"/>
    <property type="evidence" value="ECO:0007669"/>
    <property type="project" value="UniProtKB-KW"/>
</dbReference>
<dbReference type="PANTHER" id="PTHR11195">
    <property type="entry name" value="DESTABILASE-RELATED"/>
    <property type="match status" value="1"/>
</dbReference>
<feature type="disulfide bond" evidence="10">
    <location>
        <begin position="144"/>
        <end position="150"/>
    </location>
</feature>
<evidence type="ECO:0000256" key="6">
    <source>
        <dbReference type="ARBA" id="ARBA00023022"/>
    </source>
</evidence>
<dbReference type="InterPro" id="IPR023346">
    <property type="entry name" value="Lysozyme-like_dom_sf"/>
</dbReference>
<dbReference type="SUPFAM" id="SSF53955">
    <property type="entry name" value="Lysozyme-like"/>
    <property type="match status" value="1"/>
</dbReference>
<keyword evidence="3" id="KW-0929">Antimicrobial</keyword>
<feature type="active site" description="Proton donor" evidence="9">
    <location>
        <position position="147"/>
    </location>
</feature>
<evidence type="ECO:0000256" key="8">
    <source>
        <dbReference type="ARBA" id="ARBA00023295"/>
    </source>
</evidence>
<dbReference type="PROSITE" id="PS51909">
    <property type="entry name" value="LYSOZYME_I"/>
    <property type="match status" value="1"/>
</dbReference>
<comment type="caution">
    <text evidence="12">The sequence shown here is derived from an EMBL/GenBank/DDBJ whole genome shotgun (WGS) entry which is preliminary data.</text>
</comment>
<keyword evidence="4" id="KW-0081">Bacteriolytic enzyme</keyword>
<dbReference type="EC" id="3.2.1.17" evidence="2"/>
<feature type="disulfide bond" evidence="10">
    <location>
        <begin position="156"/>
        <end position="165"/>
    </location>
</feature>
<keyword evidence="13" id="KW-1185">Reference proteome</keyword>
<keyword evidence="11" id="KW-0732">Signal</keyword>
<evidence type="ECO:0000313" key="13">
    <source>
        <dbReference type="Proteomes" id="UP000230750"/>
    </source>
</evidence>
<keyword evidence="6" id="KW-0044">Antibiotic</keyword>